<feature type="chain" id="PRO_5043578233" evidence="1">
    <location>
        <begin position="23"/>
        <end position="132"/>
    </location>
</feature>
<dbReference type="EMBL" id="JAZHOG010000001">
    <property type="protein sequence ID" value="MEJ8566548.1"/>
    <property type="molecule type" value="Genomic_DNA"/>
</dbReference>
<proteinExistence type="predicted"/>
<reference evidence="2 3" key="1">
    <citation type="submission" date="2024-02" db="EMBL/GenBank/DDBJ databases">
        <title>A novel Wenzhouxiangellaceae bacterium, isolated from coastal sediments.</title>
        <authorList>
            <person name="Du Z.-J."/>
            <person name="Ye Y.-Q."/>
            <person name="Zhang X.-Y."/>
        </authorList>
    </citation>
    <scope>NUCLEOTIDE SEQUENCE [LARGE SCALE GENOMIC DNA]</scope>
    <source>
        <strain evidence="2 3">CH-27</strain>
    </source>
</reference>
<feature type="signal peptide" evidence="1">
    <location>
        <begin position="1"/>
        <end position="22"/>
    </location>
</feature>
<gene>
    <name evidence="2" type="ORF">V3330_02815</name>
</gene>
<keyword evidence="3" id="KW-1185">Reference proteome</keyword>
<keyword evidence="1" id="KW-0732">Signal</keyword>
<evidence type="ECO:0000256" key="1">
    <source>
        <dbReference type="SAM" id="SignalP"/>
    </source>
</evidence>
<protein>
    <submittedName>
        <fullName evidence="2">DUF6152 family protein</fullName>
    </submittedName>
</protein>
<dbReference type="AlphaFoldDB" id="A0AAW9RCP7"/>
<dbReference type="Pfam" id="PF19649">
    <property type="entry name" value="DUF6152"/>
    <property type="match status" value="1"/>
</dbReference>
<name>A0AAW9RCP7_9GAMM</name>
<evidence type="ECO:0000313" key="2">
    <source>
        <dbReference type="EMBL" id="MEJ8566548.1"/>
    </source>
</evidence>
<evidence type="ECO:0000313" key="3">
    <source>
        <dbReference type="Proteomes" id="UP001359886"/>
    </source>
</evidence>
<organism evidence="2 3">
    <name type="scientific">Elongatibacter sediminis</name>
    <dbReference type="NCBI Taxonomy" id="3119006"/>
    <lineage>
        <taxon>Bacteria</taxon>
        <taxon>Pseudomonadati</taxon>
        <taxon>Pseudomonadota</taxon>
        <taxon>Gammaproteobacteria</taxon>
        <taxon>Chromatiales</taxon>
        <taxon>Wenzhouxiangellaceae</taxon>
        <taxon>Elongatibacter</taxon>
    </lineage>
</organism>
<sequence length="132" mass="15034">MNKRILFSLAAFGFIVSTNAWAHHSFPATYMVSEEIEIEGTLVAFMFRNPHAFVHVNVKDENGEVTRYAVEWGGASALGRQGVTRATFKAGDAVRIWGNPGRNPEDHRLRMQRIERTADGYRWGFKEDEVFD</sequence>
<dbReference type="RefSeq" id="WP_354693865.1">
    <property type="nucleotide sequence ID" value="NZ_JAZHOG010000001.1"/>
</dbReference>
<dbReference type="Proteomes" id="UP001359886">
    <property type="component" value="Unassembled WGS sequence"/>
</dbReference>
<dbReference type="InterPro" id="IPR046150">
    <property type="entry name" value="DUF6152"/>
</dbReference>
<accession>A0AAW9RCP7</accession>
<comment type="caution">
    <text evidence="2">The sequence shown here is derived from an EMBL/GenBank/DDBJ whole genome shotgun (WGS) entry which is preliminary data.</text>
</comment>